<keyword evidence="3" id="KW-1185">Reference proteome</keyword>
<dbReference type="AlphaFoldDB" id="A0AAN9SXQ3"/>
<gene>
    <name evidence="2" type="ORF">VNO78_00758</name>
</gene>
<evidence type="ECO:0000313" key="2">
    <source>
        <dbReference type="EMBL" id="KAK7410179.1"/>
    </source>
</evidence>
<dbReference type="PANTHER" id="PTHR36020">
    <property type="entry name" value="TRANSMEMBRANE PROTEIN"/>
    <property type="match status" value="1"/>
</dbReference>
<dbReference type="EMBL" id="JAYMYS010000001">
    <property type="protein sequence ID" value="KAK7410179.1"/>
    <property type="molecule type" value="Genomic_DNA"/>
</dbReference>
<keyword evidence="1" id="KW-0175">Coiled coil</keyword>
<organism evidence="2 3">
    <name type="scientific">Psophocarpus tetragonolobus</name>
    <name type="common">Winged bean</name>
    <name type="synonym">Dolichos tetragonolobus</name>
    <dbReference type="NCBI Taxonomy" id="3891"/>
    <lineage>
        <taxon>Eukaryota</taxon>
        <taxon>Viridiplantae</taxon>
        <taxon>Streptophyta</taxon>
        <taxon>Embryophyta</taxon>
        <taxon>Tracheophyta</taxon>
        <taxon>Spermatophyta</taxon>
        <taxon>Magnoliopsida</taxon>
        <taxon>eudicotyledons</taxon>
        <taxon>Gunneridae</taxon>
        <taxon>Pentapetalae</taxon>
        <taxon>rosids</taxon>
        <taxon>fabids</taxon>
        <taxon>Fabales</taxon>
        <taxon>Fabaceae</taxon>
        <taxon>Papilionoideae</taxon>
        <taxon>50 kb inversion clade</taxon>
        <taxon>NPAAA clade</taxon>
        <taxon>indigoferoid/millettioid clade</taxon>
        <taxon>Phaseoleae</taxon>
        <taxon>Psophocarpus</taxon>
    </lineage>
</organism>
<accession>A0AAN9SXQ3</accession>
<comment type="caution">
    <text evidence="2">The sequence shown here is derived from an EMBL/GenBank/DDBJ whole genome shotgun (WGS) entry which is preliminary data.</text>
</comment>
<protein>
    <submittedName>
        <fullName evidence="2">Uncharacterized protein</fullName>
    </submittedName>
</protein>
<dbReference type="Proteomes" id="UP001386955">
    <property type="component" value="Unassembled WGS sequence"/>
</dbReference>
<proteinExistence type="predicted"/>
<dbReference type="PANTHER" id="PTHR36020:SF1">
    <property type="entry name" value="TRANSMEMBRANE PROTEIN"/>
    <property type="match status" value="1"/>
</dbReference>
<evidence type="ECO:0000256" key="1">
    <source>
        <dbReference type="SAM" id="Coils"/>
    </source>
</evidence>
<sequence length="802" mass="87617">MAIAWFWNVWPFRVDELRDSKQLVKKLAISEETKQFVLAVRDPQTHSLIYILSALNLSERSASDATSLINHLKPDAVLVQAAVSPFSLLHSEDDALPFPTSSFGVIKRCFLHKIGRDFYDHVASNLVLREIFGTTFHGPLLAAKRAAQDVGSSFLVIESPSFLCKSINTDTDCDSGTHIVRNLVNSLVPQQHASSWSASAFMGFSLDKDLRVMLAKALSSHLDPLLLSNANAGSVFKGASASASVDILPSTSYETPGFARSIYPLLEDLYSIFGDLPSLGKALAHAQKMLLDVNRGDVLDKTTVAEVYTFRIAVEGLRIALNNKGLRPVKRKGDANLDKIEFSQLPIDEKSHALFAHAIRSQTDKFKTIVAVVDASALAGLRKHWDTPLPLEVKELVGELITNSEGKAVMLSHSDKKRSLTDKPMVAVGAGATAVFGASSLTKVIPASTLVKVVTFKIPTSLKIGLSQMQKIIAFAFGQSKVVAPGIATSGGKASGVMKAAVSAEKIRAVAHSLIASAEKTSISVMRTAFYEIMRKRKVRPVGFLPWATFAGSIGTCTGFLLYGDGIECAVESLPAAPSIASLGRGIQHLREASQAVMQAEGSRIQTSIESVIKRIKKFLHRKEHKAATSIQVSNEEAKHIEISKLQKMVDDLNLEFDAAELATISECNKNAVLQNQLQLSIKEKSGLERELVAMDEVRNENALLKDNYELLSRCIKEDLGFKNDKPLAASIMYKCLHHWHAFESVRIFDYVRDDDNVLPYWLSNTSALLCLLQRNLHSNGFLAATSQRYAGSSSLTSRIGM</sequence>
<feature type="coiled-coil region" evidence="1">
    <location>
        <begin position="643"/>
        <end position="708"/>
    </location>
</feature>
<evidence type="ECO:0000313" key="3">
    <source>
        <dbReference type="Proteomes" id="UP001386955"/>
    </source>
</evidence>
<name>A0AAN9SXQ3_PSOTE</name>
<reference evidence="2 3" key="1">
    <citation type="submission" date="2024-01" db="EMBL/GenBank/DDBJ databases">
        <title>The genomes of 5 underutilized Papilionoideae crops provide insights into root nodulation and disease resistanc.</title>
        <authorList>
            <person name="Jiang F."/>
        </authorList>
    </citation>
    <scope>NUCLEOTIDE SEQUENCE [LARGE SCALE GENOMIC DNA]</scope>
    <source>
        <strain evidence="2">DUOXIRENSHENG_FW03</strain>
        <tissue evidence="2">Leaves</tissue>
    </source>
</reference>